<accession>A0A934W7S9</accession>
<dbReference type="Proteomes" id="UP000622890">
    <property type="component" value="Unassembled WGS sequence"/>
</dbReference>
<proteinExistence type="predicted"/>
<dbReference type="RefSeq" id="WP_200594443.1">
    <property type="nucleotide sequence ID" value="NZ_JAEPBG010000008.1"/>
</dbReference>
<comment type="caution">
    <text evidence="1">The sequence shown here is derived from an EMBL/GenBank/DDBJ whole genome shotgun (WGS) entry which is preliminary data.</text>
</comment>
<sequence length="71" mass="8038">MPQAIIIEGYRVSSAAQQQGGVWQVLCRVERGGLLMIDVRREYRHCSRTVAESCALIFAARQLHEWLGHGE</sequence>
<dbReference type="EMBL" id="JAEPBG010000008">
    <property type="protein sequence ID" value="MBK4736735.1"/>
    <property type="molecule type" value="Genomic_DNA"/>
</dbReference>
<dbReference type="AlphaFoldDB" id="A0A934W7S9"/>
<gene>
    <name evidence="1" type="ORF">JJB74_19080</name>
</gene>
<protein>
    <submittedName>
        <fullName evidence="1">Uncharacterized protein</fullName>
    </submittedName>
</protein>
<keyword evidence="2" id="KW-1185">Reference proteome</keyword>
<organism evidence="1 2">
    <name type="scientific">Noviherbaspirillum pedocola</name>
    <dbReference type="NCBI Taxonomy" id="2801341"/>
    <lineage>
        <taxon>Bacteria</taxon>
        <taxon>Pseudomonadati</taxon>
        <taxon>Pseudomonadota</taxon>
        <taxon>Betaproteobacteria</taxon>
        <taxon>Burkholderiales</taxon>
        <taxon>Oxalobacteraceae</taxon>
        <taxon>Noviherbaspirillum</taxon>
    </lineage>
</organism>
<reference evidence="1" key="1">
    <citation type="submission" date="2021-01" db="EMBL/GenBank/DDBJ databases">
        <title>Genome sequence of strain Noviherbaspirillum sp. DKR-6.</title>
        <authorList>
            <person name="Chaudhary D.K."/>
        </authorList>
    </citation>
    <scope>NUCLEOTIDE SEQUENCE</scope>
    <source>
        <strain evidence="1">DKR-6</strain>
    </source>
</reference>
<evidence type="ECO:0000313" key="2">
    <source>
        <dbReference type="Proteomes" id="UP000622890"/>
    </source>
</evidence>
<name>A0A934W7S9_9BURK</name>
<evidence type="ECO:0000313" key="1">
    <source>
        <dbReference type="EMBL" id="MBK4736735.1"/>
    </source>
</evidence>